<accession>A0A1R3T8K2</accession>
<dbReference type="InterPro" id="IPR054168">
    <property type="entry name" value="PG_1098_Fer"/>
</dbReference>
<dbReference type="Pfam" id="PF22013">
    <property type="entry name" value="PG_1098_Fer"/>
    <property type="match status" value="1"/>
</dbReference>
<feature type="domain" description="PG-1098 ferredoxin-like" evidence="2">
    <location>
        <begin position="316"/>
        <end position="359"/>
    </location>
</feature>
<organism evidence="3 4">
    <name type="scientific">Proteiniphilum saccharofermentans</name>
    <dbReference type="NCBI Taxonomy" id="1642647"/>
    <lineage>
        <taxon>Bacteria</taxon>
        <taxon>Pseudomonadati</taxon>
        <taxon>Bacteroidota</taxon>
        <taxon>Bacteroidia</taxon>
        <taxon>Bacteroidales</taxon>
        <taxon>Dysgonomonadaceae</taxon>
        <taxon>Proteiniphilum</taxon>
    </lineage>
</organism>
<dbReference type="InterPro" id="IPR029063">
    <property type="entry name" value="SAM-dependent_MTases_sf"/>
</dbReference>
<sequence length="434" mass="48928">MQLTPEQKQFILAHEREDIRETALRFVRDDMPLLLTQIAGRQMAEKKIPSWYAETGVFYPPHLSLEQSSSELTARYKASLVSEENGRSFTVVVTNQQSVEGRNDTFADLTSSVETTNPGSVEWKNKTFADLTGGMGVDFSFLSPYFRKAFYVEQNKELCRIAEHNFQVLGLGNTTIYCAGAEHFLKETTPLDFIYLDPSRRDNSGRKLFRIEDCSPDLSEIKSLLLEKSDRVMVKYSPMLDISLAVKTLRCVSAVHIVSVDNECKELLFLLSKTAVTEPLFVAVNLKQSGREERFLFTITQEQETVVGFASDPGRYLYEPNTSILKAGAFKSVAEAYSLQKLHINSHLYTSDELVADFPGRVFEVETSFAPNKKNIKTFLQDTIKANIAVRNFPMTVAEIRRKIGLADGGNVYLFATTLADGQKVWIICRKGIV</sequence>
<proteinExistence type="predicted"/>
<feature type="domain" description="THUMP-like" evidence="1">
    <location>
        <begin position="360"/>
        <end position="431"/>
    </location>
</feature>
<dbReference type="AlphaFoldDB" id="A0A1R3T8K2"/>
<dbReference type="Pfam" id="PF18096">
    <property type="entry name" value="Thump_like"/>
    <property type="match status" value="1"/>
</dbReference>
<keyword evidence="4" id="KW-1185">Reference proteome</keyword>
<name>A0A1R3T8K2_9BACT</name>
<dbReference type="EMBL" id="LT605205">
    <property type="protein sequence ID" value="SCD20917.1"/>
    <property type="molecule type" value="Genomic_DNA"/>
</dbReference>
<dbReference type="SUPFAM" id="SSF53335">
    <property type="entry name" value="S-adenosyl-L-methionine-dependent methyltransferases"/>
    <property type="match status" value="1"/>
</dbReference>
<dbReference type="Proteomes" id="UP000187464">
    <property type="component" value="Chromosome I"/>
</dbReference>
<evidence type="ECO:0000313" key="4">
    <source>
        <dbReference type="Proteomes" id="UP000187464"/>
    </source>
</evidence>
<evidence type="ECO:0000313" key="3">
    <source>
        <dbReference type="EMBL" id="SCD20917.1"/>
    </source>
</evidence>
<dbReference type="InterPro" id="IPR041497">
    <property type="entry name" value="Thump-like"/>
</dbReference>
<dbReference type="Gene3D" id="1.10.10.1110">
    <property type="entry name" value="Methyltransferase PG1098, N-terminal domain"/>
    <property type="match status" value="1"/>
</dbReference>
<reference evidence="3 4" key="1">
    <citation type="submission" date="2016-08" db="EMBL/GenBank/DDBJ databases">
        <authorList>
            <person name="Seilhamer J.J."/>
        </authorList>
    </citation>
    <scope>NUCLEOTIDE SEQUENCE [LARGE SCALE GENOMIC DNA]</scope>
    <source>
        <strain evidence="3">M3/6</strain>
    </source>
</reference>
<dbReference type="Gene3D" id="3.40.50.150">
    <property type="entry name" value="Vaccinia Virus protein VP39"/>
    <property type="match status" value="1"/>
</dbReference>
<evidence type="ECO:0000259" key="2">
    <source>
        <dbReference type="Pfam" id="PF22013"/>
    </source>
</evidence>
<dbReference type="STRING" id="1642647.PSM36_2110"/>
<protein>
    <submittedName>
        <fullName evidence="3">Uncharacterized protein</fullName>
    </submittedName>
</protein>
<evidence type="ECO:0000259" key="1">
    <source>
        <dbReference type="Pfam" id="PF18096"/>
    </source>
</evidence>
<dbReference type="KEGG" id="psac:PSM36_2110"/>
<dbReference type="RefSeq" id="WP_232001414.1">
    <property type="nucleotide sequence ID" value="NZ_LT605205.1"/>
</dbReference>
<gene>
    <name evidence="3" type="ORF">PSM36_2110</name>
</gene>